<evidence type="ECO:0000313" key="4">
    <source>
        <dbReference type="EMBL" id="BAU56505.1"/>
    </source>
</evidence>
<name>A0A0X8X6F3_HALHR</name>
<dbReference type="NCBIfam" id="NF045761">
    <property type="entry name" value="NAMPUrTaseMurU"/>
    <property type="match status" value="1"/>
</dbReference>
<dbReference type="InterPro" id="IPR029044">
    <property type="entry name" value="Nucleotide-diphossugar_trans"/>
</dbReference>
<dbReference type="Gene3D" id="3.90.550.10">
    <property type="entry name" value="Spore Coat Polysaccharide Biosynthesis Protein SpsA, Chain A"/>
    <property type="match status" value="1"/>
</dbReference>
<dbReference type="PANTHER" id="PTHR43584">
    <property type="entry name" value="NUCLEOTIDYL TRANSFERASE"/>
    <property type="match status" value="1"/>
</dbReference>
<keyword evidence="2" id="KW-0548">Nucleotidyltransferase</keyword>
<evidence type="ECO:0000256" key="1">
    <source>
        <dbReference type="ARBA" id="ARBA00022679"/>
    </source>
</evidence>
<dbReference type="EMBL" id="AP017372">
    <property type="protein sequence ID" value="BAU56505.1"/>
    <property type="molecule type" value="Genomic_DNA"/>
</dbReference>
<evidence type="ECO:0000256" key="2">
    <source>
        <dbReference type="ARBA" id="ARBA00022695"/>
    </source>
</evidence>
<keyword evidence="5" id="KW-1185">Reference proteome</keyword>
<gene>
    <name evidence="4" type="ORF">HH1059_24320</name>
</gene>
<dbReference type="CDD" id="cd06422">
    <property type="entry name" value="NTP_transferase_like_1"/>
    <property type="match status" value="1"/>
</dbReference>
<sequence length="215" mass="23550">MILAAGRGERMRPLTDLTPKPLIEVGGQPLISRHLERLKQAGVDEVIINTAWLGEQIEEYVSDGHPWGVKVVYSREAKGALETGGGILKAMPLLGNQPFWLVNGDIWTDFPFARLPERPSDCAHLVLVDNPPHNEKGDFALANGRVHTSGAQMLTFAGIAALKPNLWSGYRPGNFPLAPLLRRAAELGRVSGDYWPGAWHDIGTPERLQAARQAI</sequence>
<dbReference type="InterPro" id="IPR005835">
    <property type="entry name" value="NTP_transferase_dom"/>
</dbReference>
<evidence type="ECO:0000259" key="3">
    <source>
        <dbReference type="Pfam" id="PF00483"/>
    </source>
</evidence>
<dbReference type="KEGG" id="hhk:HH1059_24320"/>
<dbReference type="SUPFAM" id="SSF53448">
    <property type="entry name" value="Nucleotide-diphospho-sugar transferases"/>
    <property type="match status" value="1"/>
</dbReference>
<protein>
    <submittedName>
        <fullName evidence="4">Glucose-1-phosphate thymidylyltransferase</fullName>
    </submittedName>
</protein>
<dbReference type="PANTHER" id="PTHR43584:SF8">
    <property type="entry name" value="N-ACETYLMURAMATE ALPHA-1-PHOSPHATE URIDYLYLTRANSFERASE"/>
    <property type="match status" value="1"/>
</dbReference>
<dbReference type="InterPro" id="IPR054790">
    <property type="entry name" value="MurU"/>
</dbReference>
<dbReference type="InterPro" id="IPR050065">
    <property type="entry name" value="GlmU-like"/>
</dbReference>
<dbReference type="Proteomes" id="UP000218890">
    <property type="component" value="Chromosome"/>
</dbReference>
<accession>A0A0X8X6F3</accession>
<keyword evidence="1" id="KW-0808">Transferase</keyword>
<feature type="domain" description="Nucleotidyl transferase" evidence="3">
    <location>
        <begin position="1"/>
        <end position="126"/>
    </location>
</feature>
<dbReference type="AlphaFoldDB" id="A0A0X8X6F3"/>
<dbReference type="Pfam" id="PF00483">
    <property type="entry name" value="NTP_transferase"/>
    <property type="match status" value="1"/>
</dbReference>
<evidence type="ECO:0000313" key="5">
    <source>
        <dbReference type="Proteomes" id="UP000218890"/>
    </source>
</evidence>
<dbReference type="GO" id="GO:0016779">
    <property type="term" value="F:nucleotidyltransferase activity"/>
    <property type="evidence" value="ECO:0007669"/>
    <property type="project" value="UniProtKB-KW"/>
</dbReference>
<organism evidence="4 5">
    <name type="scientific">Halorhodospira halochloris</name>
    <name type="common">Ectothiorhodospira halochloris</name>
    <dbReference type="NCBI Taxonomy" id="1052"/>
    <lineage>
        <taxon>Bacteria</taxon>
        <taxon>Pseudomonadati</taxon>
        <taxon>Pseudomonadota</taxon>
        <taxon>Gammaproteobacteria</taxon>
        <taxon>Chromatiales</taxon>
        <taxon>Ectothiorhodospiraceae</taxon>
        <taxon>Halorhodospira</taxon>
    </lineage>
</organism>
<reference evidence="4" key="1">
    <citation type="submission" date="2016-02" db="EMBL/GenBank/DDBJ databases">
        <title>Halorhodospira halochloris DSM-1059 complete genome, version 2.</title>
        <authorList>
            <person name="Tsukatani Y."/>
        </authorList>
    </citation>
    <scope>NUCLEOTIDE SEQUENCE</scope>
    <source>
        <strain evidence="4">DSM 1059</strain>
    </source>
</reference>
<proteinExistence type="predicted"/>